<comment type="similarity">
    <text evidence="1">Belongs to the protein kinase superfamily. STE Ser/Thr protein kinase family. STE20 subfamily.</text>
</comment>
<keyword evidence="4" id="KW-1133">Transmembrane helix</keyword>
<dbReference type="Proteomes" id="UP000092596">
    <property type="component" value="Chromosome"/>
</dbReference>
<dbReference type="SUPFAM" id="SSF56112">
    <property type="entry name" value="Protein kinase-like (PK-like)"/>
    <property type="match status" value="1"/>
</dbReference>
<proteinExistence type="inferred from homology"/>
<feature type="transmembrane region" description="Helical" evidence="4">
    <location>
        <begin position="352"/>
        <end position="379"/>
    </location>
</feature>
<dbReference type="PANTHER" id="PTHR45832:SF22">
    <property type="entry name" value="SERINE_THREONINE-PROTEIN KINASE SAMKA-RELATED"/>
    <property type="match status" value="1"/>
</dbReference>
<evidence type="ECO:0000256" key="2">
    <source>
        <dbReference type="ARBA" id="ARBA00022741"/>
    </source>
</evidence>
<dbReference type="STRING" id="1630135.DAD186_01560"/>
<sequence>MSARSKRFIPIDVIAYSGTGEVWRAWDCEREDQCALKILGAGQLVPARRILEDSDGAFAHEHLLRPYALSEHESLIAMPLVSGGSLAEVVSLRGTLGESAALAVLTQMLEALATMHEAGWVHRRVGADTIMFREDRPPVFSVLAGMSAAIPAHEAAEFPVLDAATVENFRAPEVVLGSVDTAASDVYALAASILFALVGPSALNDTTVPAHLSPALARTLSAMLAESSDERPSAREALAQIPSVEPGSSALLSDGSPLEIVDLMPDIPEDFDPYEGEPPTVEPVPSPVPQRPPSAAIIEEVDDVEAPFDPPEPRMPPAVSLVPSSPDEHDVDIRTGKRGLGERARSYDRMTLVGWAAIIAGMTIAIGAGAFASLTLIGFL</sequence>
<keyword evidence="2" id="KW-0547">Nucleotide-binding</keyword>
<dbReference type="Gene3D" id="1.10.510.10">
    <property type="entry name" value="Transferase(Phosphotransferase) domain 1"/>
    <property type="match status" value="1"/>
</dbReference>
<dbReference type="AlphaFoldDB" id="A0A1B0ZFJ6"/>
<evidence type="ECO:0000313" key="7">
    <source>
        <dbReference type="Proteomes" id="UP000092596"/>
    </source>
</evidence>
<dbReference type="PANTHER" id="PTHR45832">
    <property type="entry name" value="SERINE/THREONINE-PROTEIN KINASE SAMKA-RELATED-RELATED"/>
    <property type="match status" value="1"/>
</dbReference>
<dbReference type="GO" id="GO:0004672">
    <property type="term" value="F:protein kinase activity"/>
    <property type="evidence" value="ECO:0007669"/>
    <property type="project" value="InterPro"/>
</dbReference>
<protein>
    <recommendedName>
        <fullName evidence="5">Protein kinase domain-containing protein</fullName>
    </recommendedName>
</protein>
<keyword evidence="4" id="KW-0812">Transmembrane</keyword>
<evidence type="ECO:0000256" key="1">
    <source>
        <dbReference type="ARBA" id="ARBA00008874"/>
    </source>
</evidence>
<dbReference type="EMBL" id="CP012117">
    <property type="protein sequence ID" value="ANP26715.1"/>
    <property type="molecule type" value="Genomic_DNA"/>
</dbReference>
<evidence type="ECO:0000256" key="4">
    <source>
        <dbReference type="SAM" id="Phobius"/>
    </source>
</evidence>
<gene>
    <name evidence="6" type="ORF">DAD186_01560</name>
</gene>
<dbReference type="RefSeq" id="WP_065247096.1">
    <property type="nucleotide sequence ID" value="NZ_CP012117.1"/>
</dbReference>
<evidence type="ECO:0000256" key="3">
    <source>
        <dbReference type="ARBA" id="ARBA00022840"/>
    </source>
</evidence>
<dbReference type="GO" id="GO:0005524">
    <property type="term" value="F:ATP binding"/>
    <property type="evidence" value="ECO:0007669"/>
    <property type="project" value="UniProtKB-KW"/>
</dbReference>
<dbReference type="InterPro" id="IPR000719">
    <property type="entry name" value="Prot_kinase_dom"/>
</dbReference>
<accession>A0A1B0ZFJ6</accession>
<dbReference type="SMART" id="SM00220">
    <property type="entry name" value="S_TKc"/>
    <property type="match status" value="1"/>
</dbReference>
<dbReference type="InterPro" id="IPR011009">
    <property type="entry name" value="Kinase-like_dom_sf"/>
</dbReference>
<dbReference type="Pfam" id="PF00069">
    <property type="entry name" value="Pkinase"/>
    <property type="match status" value="1"/>
</dbReference>
<dbReference type="InterPro" id="IPR051931">
    <property type="entry name" value="PAK3-like"/>
</dbReference>
<name>A0A1B0ZFJ6_9MICO</name>
<keyword evidence="3" id="KW-0067">ATP-binding</keyword>
<dbReference type="PROSITE" id="PS50011">
    <property type="entry name" value="PROTEIN_KINASE_DOM"/>
    <property type="match status" value="1"/>
</dbReference>
<feature type="domain" description="Protein kinase" evidence="5">
    <location>
        <begin position="8"/>
        <end position="244"/>
    </location>
</feature>
<evidence type="ECO:0000313" key="6">
    <source>
        <dbReference type="EMBL" id="ANP26715.1"/>
    </source>
</evidence>
<evidence type="ECO:0000259" key="5">
    <source>
        <dbReference type="PROSITE" id="PS50011"/>
    </source>
</evidence>
<reference evidence="6 7" key="1">
    <citation type="submission" date="2015-06" db="EMBL/GenBank/DDBJ databases">
        <title>Investigation of pathophysiology for high-risk pregnancy and development of treatment modality based on it.</title>
        <authorList>
            <person name="Kim B.-C."/>
            <person name="Lim S."/>
        </authorList>
    </citation>
    <scope>NUCLEOTIDE SEQUENCE [LARGE SCALE GENOMIC DNA]</scope>
    <source>
        <strain evidence="6 7">AD1-86</strain>
    </source>
</reference>
<keyword evidence="4" id="KW-0472">Membrane</keyword>
<organism evidence="6 7">
    <name type="scientific">Dermabacter vaginalis</name>
    <dbReference type="NCBI Taxonomy" id="1630135"/>
    <lineage>
        <taxon>Bacteria</taxon>
        <taxon>Bacillati</taxon>
        <taxon>Actinomycetota</taxon>
        <taxon>Actinomycetes</taxon>
        <taxon>Micrococcales</taxon>
        <taxon>Dermabacteraceae</taxon>
        <taxon>Dermabacter</taxon>
    </lineage>
</organism>
<dbReference type="KEGG" id="dva:DAD186_01560"/>